<dbReference type="Proteomes" id="UP000013525">
    <property type="component" value="Unassembled WGS sequence"/>
</dbReference>
<evidence type="ECO:0000256" key="1">
    <source>
        <dbReference type="SAM" id="MobiDB-lite"/>
    </source>
</evidence>
<feature type="compositionally biased region" description="Basic and acidic residues" evidence="1">
    <location>
        <begin position="49"/>
        <end position="63"/>
    </location>
</feature>
<keyword evidence="3" id="KW-1185">Reference proteome</keyword>
<organism evidence="2 3">
    <name type="scientific">Rhodococcus rhodnii LMG 5362</name>
    <dbReference type="NCBI Taxonomy" id="1273125"/>
    <lineage>
        <taxon>Bacteria</taxon>
        <taxon>Bacillati</taxon>
        <taxon>Actinomycetota</taxon>
        <taxon>Actinomycetes</taxon>
        <taxon>Mycobacteriales</taxon>
        <taxon>Nocardiaceae</taxon>
        <taxon>Rhodococcus</taxon>
    </lineage>
</organism>
<dbReference type="PATRIC" id="fig|1273125.3.peg.1482"/>
<feature type="region of interest" description="Disordered" evidence="1">
    <location>
        <begin position="1"/>
        <end position="66"/>
    </location>
</feature>
<feature type="compositionally biased region" description="Basic residues" evidence="1">
    <location>
        <begin position="16"/>
        <end position="25"/>
    </location>
</feature>
<comment type="caution">
    <text evidence="2">The sequence shown here is derived from an EMBL/GenBank/DDBJ whole genome shotgun (WGS) entry which is preliminary data.</text>
</comment>
<protein>
    <submittedName>
        <fullName evidence="2">Uncharacterized protein</fullName>
    </submittedName>
</protein>
<accession>R7WSN0</accession>
<dbReference type="EMBL" id="APMY01000053">
    <property type="protein sequence ID" value="EOM77069.1"/>
    <property type="molecule type" value="Genomic_DNA"/>
</dbReference>
<feature type="compositionally biased region" description="Basic and acidic residues" evidence="1">
    <location>
        <begin position="116"/>
        <end position="126"/>
    </location>
</feature>
<gene>
    <name evidence="2" type="ORF">Rrhod_1536</name>
</gene>
<name>R7WSN0_9NOCA</name>
<proteinExistence type="predicted"/>
<evidence type="ECO:0000313" key="3">
    <source>
        <dbReference type="Proteomes" id="UP000013525"/>
    </source>
</evidence>
<dbReference type="AlphaFoldDB" id="R7WSN0"/>
<sequence length="126" mass="13747">MCSPLGRRGHAEPRAVRSRGVRRRGGTPARRSSIEAAGCVSRRGSHYRGPTDRRSGPRAERARARPRCRTLPVGMRTAAHLGAARVAARPCPPQTTMPARRTADGHRVALVRRRSREVSDADPGAR</sequence>
<feature type="region of interest" description="Disordered" evidence="1">
    <location>
        <begin position="87"/>
        <end position="126"/>
    </location>
</feature>
<reference evidence="2 3" key="1">
    <citation type="journal article" date="2013" name="Genome Announc.">
        <title>Draft Genome Sequence of Rhodococcus rhodnii Strain LMG5362, a Symbiont of Rhodnius prolixus (Hemiptera, Reduviidae, Triatominae), the Principle Vector of Trypanosoma cruzi.</title>
        <authorList>
            <person name="Pachebat J.A."/>
            <person name="van Keulen G."/>
            <person name="Whitten M.M."/>
            <person name="Girdwood S."/>
            <person name="Del Sol R."/>
            <person name="Dyson P.J."/>
            <person name="Facey P.D."/>
        </authorList>
    </citation>
    <scope>NUCLEOTIDE SEQUENCE [LARGE SCALE GENOMIC DNA]</scope>
    <source>
        <strain evidence="2 3">LMG 5362</strain>
    </source>
</reference>
<evidence type="ECO:0000313" key="2">
    <source>
        <dbReference type="EMBL" id="EOM77069.1"/>
    </source>
</evidence>